<dbReference type="Gene3D" id="1.10.1410.40">
    <property type="match status" value="1"/>
</dbReference>
<organism evidence="6 7">
    <name type="scientific">Porites lobata</name>
    <dbReference type="NCBI Taxonomy" id="104759"/>
    <lineage>
        <taxon>Eukaryota</taxon>
        <taxon>Metazoa</taxon>
        <taxon>Cnidaria</taxon>
        <taxon>Anthozoa</taxon>
        <taxon>Hexacorallia</taxon>
        <taxon>Scleractinia</taxon>
        <taxon>Fungiina</taxon>
        <taxon>Poritidae</taxon>
        <taxon>Porites</taxon>
    </lineage>
</organism>
<protein>
    <recommendedName>
        <fullName evidence="5">Mab-21-like nucleotidyltransferase domain-containing protein</fullName>
    </recommendedName>
</protein>
<dbReference type="InterPro" id="IPR002110">
    <property type="entry name" value="Ankyrin_rpt"/>
</dbReference>
<feature type="repeat" description="ANK" evidence="3">
    <location>
        <begin position="257"/>
        <end position="289"/>
    </location>
</feature>
<dbReference type="InterPro" id="IPR036770">
    <property type="entry name" value="Ankyrin_rpt-contain_sf"/>
</dbReference>
<evidence type="ECO:0000256" key="1">
    <source>
        <dbReference type="ARBA" id="ARBA00022737"/>
    </source>
</evidence>
<evidence type="ECO:0000259" key="5">
    <source>
        <dbReference type="Pfam" id="PF03281"/>
    </source>
</evidence>
<accession>A0ABN8NLY9</accession>
<name>A0ABN8NLY9_9CNID</name>
<feature type="repeat" description="ANK" evidence="3">
    <location>
        <begin position="34"/>
        <end position="68"/>
    </location>
</feature>
<reference evidence="6 7" key="1">
    <citation type="submission" date="2022-05" db="EMBL/GenBank/DDBJ databases">
        <authorList>
            <consortium name="Genoscope - CEA"/>
            <person name="William W."/>
        </authorList>
    </citation>
    <scope>NUCLEOTIDE SEQUENCE [LARGE SCALE GENOMIC DNA]</scope>
</reference>
<dbReference type="PROSITE" id="PS50088">
    <property type="entry name" value="ANK_REPEAT"/>
    <property type="match status" value="4"/>
</dbReference>
<proteinExistence type="predicted"/>
<evidence type="ECO:0000256" key="3">
    <source>
        <dbReference type="PROSITE-ProRule" id="PRU00023"/>
    </source>
</evidence>
<dbReference type="Pfam" id="PF12796">
    <property type="entry name" value="Ank_2"/>
    <property type="match status" value="1"/>
</dbReference>
<dbReference type="SMART" id="SM01265">
    <property type="entry name" value="Mab-21"/>
    <property type="match status" value="1"/>
</dbReference>
<feature type="region of interest" description="Disordered" evidence="4">
    <location>
        <begin position="668"/>
        <end position="693"/>
    </location>
</feature>
<dbReference type="SUPFAM" id="SSF48403">
    <property type="entry name" value="Ankyrin repeat"/>
    <property type="match status" value="1"/>
</dbReference>
<dbReference type="InterPro" id="IPR024810">
    <property type="entry name" value="MAB21L/cGLR"/>
</dbReference>
<dbReference type="InterPro" id="IPR046903">
    <property type="entry name" value="Mab-21-like_nuc_Trfase"/>
</dbReference>
<gene>
    <name evidence="6" type="ORF">PLOB_00021309</name>
</gene>
<evidence type="ECO:0000313" key="7">
    <source>
        <dbReference type="Proteomes" id="UP001159405"/>
    </source>
</evidence>
<dbReference type="EMBL" id="CALNXK010000025">
    <property type="protein sequence ID" value="CAH3113078.1"/>
    <property type="molecule type" value="Genomic_DNA"/>
</dbReference>
<dbReference type="Pfam" id="PF13637">
    <property type="entry name" value="Ank_4"/>
    <property type="match status" value="1"/>
</dbReference>
<keyword evidence="7" id="KW-1185">Reference proteome</keyword>
<comment type="caution">
    <text evidence="6">The sequence shown here is derived from an EMBL/GenBank/DDBJ whole genome shotgun (WGS) entry which is preliminary data.</text>
</comment>
<evidence type="ECO:0000256" key="2">
    <source>
        <dbReference type="ARBA" id="ARBA00023043"/>
    </source>
</evidence>
<dbReference type="Pfam" id="PF03281">
    <property type="entry name" value="Mab-21"/>
    <property type="match status" value="1"/>
</dbReference>
<keyword evidence="2 3" id="KW-0040">ANK repeat</keyword>
<dbReference type="PROSITE" id="PS50297">
    <property type="entry name" value="ANK_REP_REGION"/>
    <property type="match status" value="2"/>
</dbReference>
<keyword evidence="1" id="KW-0677">Repeat</keyword>
<dbReference type="PANTHER" id="PTHR24141:SF1">
    <property type="entry name" value="2-5A-DEPENDENT RIBONUCLEASE"/>
    <property type="match status" value="1"/>
</dbReference>
<sequence>MEFSLHCEVTVNDQLEAVENCLKAGEDPNGIDDYGNAPLHCINYYDEEAFKMVELLLSYGANMLQRDRLGRLPFQHALEYANKKACQTFLDKGFSLQKADRMRNGTYEIFSNLELFQLDAIEVLQVLVDLGVDLSETLSSNGETLLHKAVESGASVETVQFLTRTGISVNSSNCLGMTPLHMLRYLDCTSNPVDKYDIEGSRHSKLIKLFLMEGYNVNNQDVFGRALLHYVISELRQSSLLQFIVSHGAELNIKDRNGVTPLHLACSWDNETNLREMVNSGCVVDIEDNNGATVFHYTVFYNNATGLKYLLNHCKPGLVSKPDNSGRSPLQWAEYFGYVQLIDLFEDYFSSLNRGLTRTKVPDVFPLKDEFSDIKKQEDVENMQSKDFSLTSNPNKTLQKLLTSPVIGKLPDISETKDVQIAVRNVMEQVAAIISKACPLFTFVPEISGSISEGTKCGFPNEFDFLCTMVKLGEHFQQPNVESSPPMFCQLHIKPDVHLQGHEILQYVDKDNSFRNAKFVIDFSDQLNRAFLEKEIWDDIPTLAPVSVCLMGANATKITLNWHGQVYRDMLISVDIVPALHFPKFWPPNVSETALLHPKIKQRGVHVVMALHGESFFQGGEKHFRLSFSLAETAIFQALPEYIHSGYILAKAVRSTYVCPQIEPKIPATEDQLSSSGEEQNSEMETEESTHKATELTMQVNSSISAETVISSYFLKNALYVLVNRSYEKDINLCVQNVSEDEVMIWAKQIYDFLENCLQQENLPSFFLPNLNLLERSYDSEQHDNVFYGGLESHPMDEDLMQDLDDALEGTREAGVEHLRKPFIKMLKGIVQSNS</sequence>
<dbReference type="Gene3D" id="1.25.40.20">
    <property type="entry name" value="Ankyrin repeat-containing domain"/>
    <property type="match status" value="2"/>
</dbReference>
<dbReference type="Proteomes" id="UP001159405">
    <property type="component" value="Unassembled WGS sequence"/>
</dbReference>
<feature type="repeat" description="ANK" evidence="3">
    <location>
        <begin position="141"/>
        <end position="174"/>
    </location>
</feature>
<evidence type="ECO:0000256" key="4">
    <source>
        <dbReference type="SAM" id="MobiDB-lite"/>
    </source>
</evidence>
<feature type="domain" description="Mab-21-like nucleotidyltransferase" evidence="5">
    <location>
        <begin position="453"/>
        <end position="637"/>
    </location>
</feature>
<evidence type="ECO:0000313" key="6">
    <source>
        <dbReference type="EMBL" id="CAH3113078.1"/>
    </source>
</evidence>
<dbReference type="PANTHER" id="PTHR24141">
    <property type="entry name" value="2-5A-DEPENDENT RIBONUCLEASE"/>
    <property type="match status" value="1"/>
</dbReference>
<feature type="repeat" description="ANK" evidence="3">
    <location>
        <begin position="223"/>
        <end position="256"/>
    </location>
</feature>
<dbReference type="Pfam" id="PF00023">
    <property type="entry name" value="Ank"/>
    <property type="match status" value="1"/>
</dbReference>
<dbReference type="SMART" id="SM00248">
    <property type="entry name" value="ANK"/>
    <property type="match status" value="8"/>
</dbReference>
<dbReference type="Gene3D" id="3.30.460.90">
    <property type="match status" value="1"/>
</dbReference>